<evidence type="ECO:0008006" key="4">
    <source>
        <dbReference type="Google" id="ProtNLM"/>
    </source>
</evidence>
<feature type="signal peptide" evidence="1">
    <location>
        <begin position="1"/>
        <end position="21"/>
    </location>
</feature>
<dbReference type="OrthoDB" id="127751at2759"/>
<reference evidence="2" key="1">
    <citation type="submission" date="2021-01" db="EMBL/GenBank/DDBJ databases">
        <title>Phytophthora aleatoria, a newly-described species from Pinus radiata is distinct from Phytophthora cactorum isolates based on comparative genomics.</title>
        <authorList>
            <person name="Mcdougal R."/>
            <person name="Panda P."/>
            <person name="Williams N."/>
            <person name="Studholme D.J."/>
        </authorList>
    </citation>
    <scope>NUCLEOTIDE SEQUENCE</scope>
    <source>
        <strain evidence="2">NZFS 3830</strain>
    </source>
</reference>
<protein>
    <recommendedName>
        <fullName evidence="4">Elicitin</fullName>
    </recommendedName>
</protein>
<organism evidence="2 3">
    <name type="scientific">Phytophthora cactorum</name>
    <dbReference type="NCBI Taxonomy" id="29920"/>
    <lineage>
        <taxon>Eukaryota</taxon>
        <taxon>Sar</taxon>
        <taxon>Stramenopiles</taxon>
        <taxon>Oomycota</taxon>
        <taxon>Peronosporomycetes</taxon>
        <taxon>Peronosporales</taxon>
        <taxon>Peronosporaceae</taxon>
        <taxon>Phytophthora</taxon>
    </lineage>
</organism>
<sequence length="372" mass="39350">MSSRFLFGFALLFSTALVTSGTCTVFQIHTIIQGLDDVLSSGKCADYVTTSSSLSVPCDALSCIDIVEELASKLPDCALSDNGNSVNKKRELQNGLEDCSAESSASLSVEAYNSRSVSGGGIVTSMRGCVAVMETMVEQLPDCYTDEVNVKQDVLQSLTSCIGSSSAAGASQPNSGGECTDDEVSSLAYLTHSIVASKECEAYVIATATDWYIQVPCSARTCLETMENAVQQMPDCEFEGMNYKKELADELPDAESAVILSLVAESDGGETVLRSEPFEDAAVSVAEAELEDESVVNVESDDVSVAEVDDESVAKAELDEVSVKISDMSAVPPSQISMAACRPSLMLTPALVQSGRSSSMLVMCLRHSVKLQ</sequence>
<gene>
    <name evidence="2" type="ORF">JG687_00008064</name>
</gene>
<dbReference type="GO" id="GO:0005576">
    <property type="term" value="C:extracellular region"/>
    <property type="evidence" value="ECO:0007669"/>
    <property type="project" value="InterPro"/>
</dbReference>
<dbReference type="AlphaFoldDB" id="A0A8T1UIP9"/>
<evidence type="ECO:0000256" key="1">
    <source>
        <dbReference type="SAM" id="SignalP"/>
    </source>
</evidence>
<dbReference type="InterPro" id="IPR002200">
    <property type="entry name" value="Elicitin"/>
</dbReference>
<evidence type="ECO:0000313" key="2">
    <source>
        <dbReference type="EMBL" id="KAG6960744.1"/>
    </source>
</evidence>
<comment type="caution">
    <text evidence="2">The sequence shown here is derived from an EMBL/GenBank/DDBJ whole genome shotgun (WGS) entry which is preliminary data.</text>
</comment>
<accession>A0A8T1UIP9</accession>
<keyword evidence="1" id="KW-0732">Signal</keyword>
<feature type="chain" id="PRO_5035723726" description="Elicitin" evidence="1">
    <location>
        <begin position="22"/>
        <end position="372"/>
    </location>
</feature>
<dbReference type="SMART" id="SM01187">
    <property type="entry name" value="Elicitin"/>
    <property type="match status" value="2"/>
</dbReference>
<dbReference type="VEuPathDB" id="FungiDB:PC110_g13906"/>
<dbReference type="EMBL" id="JAENGZ010000374">
    <property type="protein sequence ID" value="KAG6960744.1"/>
    <property type="molecule type" value="Genomic_DNA"/>
</dbReference>
<name>A0A8T1UIP9_9STRA</name>
<proteinExistence type="predicted"/>
<dbReference type="Proteomes" id="UP000688947">
    <property type="component" value="Unassembled WGS sequence"/>
</dbReference>
<evidence type="ECO:0000313" key="3">
    <source>
        <dbReference type="Proteomes" id="UP000688947"/>
    </source>
</evidence>